<organism evidence="5 6">
    <name type="scientific">Drosophila madeirensis</name>
    <name type="common">Fruit fly</name>
    <dbReference type="NCBI Taxonomy" id="30013"/>
    <lineage>
        <taxon>Eukaryota</taxon>
        <taxon>Metazoa</taxon>
        <taxon>Ecdysozoa</taxon>
        <taxon>Arthropoda</taxon>
        <taxon>Hexapoda</taxon>
        <taxon>Insecta</taxon>
        <taxon>Pterygota</taxon>
        <taxon>Neoptera</taxon>
        <taxon>Endopterygota</taxon>
        <taxon>Diptera</taxon>
        <taxon>Brachycera</taxon>
        <taxon>Muscomorpha</taxon>
        <taxon>Ephydroidea</taxon>
        <taxon>Drosophilidae</taxon>
        <taxon>Drosophila</taxon>
        <taxon>Sophophora</taxon>
    </lineage>
</organism>
<evidence type="ECO:0000256" key="1">
    <source>
        <dbReference type="ARBA" id="ARBA00022603"/>
    </source>
</evidence>
<keyword evidence="3" id="KW-0949">S-adenosyl-L-methionine</keyword>
<name>A0AAU9G3C2_DROMD</name>
<sequence length="313" mass="35877">MENYDRESALSARRNQFIREKMFGEAMMKDSVIFRDANVLNIFCGDCGIAMLAIKAGARHVVAIDTIMNANAARRIVRTCGMSHRITVFGVEVRNMQWAGLQFDIILCAWMDDMGVFQGRVSDLIVARDRFLRMGGIIYPYMLRVSIGAVEDCEYWEATRKLTMATTRNRHLQQIEMKRPVLAHLEPKHIVTTFREILLFDLTNITLADLNREKFFTLMAGKDAPIHSLCTIFESLVMRPTGPVCLTHSHFTRDHRHTIFYLDMQVNACKGSIIIGKLTLRYNERTPLQKVQFTIEYQGLNGNYSGGGIYHVR</sequence>
<dbReference type="GO" id="GO:0042054">
    <property type="term" value="F:histone methyltransferase activity"/>
    <property type="evidence" value="ECO:0007669"/>
    <property type="project" value="TreeGrafter"/>
</dbReference>
<dbReference type="GO" id="GO:0032259">
    <property type="term" value="P:methylation"/>
    <property type="evidence" value="ECO:0007669"/>
    <property type="project" value="UniProtKB-KW"/>
</dbReference>
<keyword evidence="6" id="KW-1185">Reference proteome</keyword>
<proteinExistence type="predicted"/>
<evidence type="ECO:0000256" key="2">
    <source>
        <dbReference type="ARBA" id="ARBA00022679"/>
    </source>
</evidence>
<dbReference type="Proteomes" id="UP001500889">
    <property type="component" value="Chromosome A"/>
</dbReference>
<evidence type="ECO:0000313" key="5">
    <source>
        <dbReference type="EMBL" id="BFG02413.1"/>
    </source>
</evidence>
<dbReference type="EMBL" id="AP029266">
    <property type="protein sequence ID" value="BFG02413.1"/>
    <property type="molecule type" value="Genomic_DNA"/>
</dbReference>
<dbReference type="InterPro" id="IPR029063">
    <property type="entry name" value="SAM-dependent_MTases_sf"/>
</dbReference>
<evidence type="ECO:0000259" key="4">
    <source>
        <dbReference type="Pfam" id="PF22528"/>
    </source>
</evidence>
<dbReference type="PANTHER" id="PTHR11006:SF4">
    <property type="entry name" value="PROTEIN ARGININE N-METHYLTRANSFERASE 7"/>
    <property type="match status" value="1"/>
</dbReference>
<evidence type="ECO:0000256" key="3">
    <source>
        <dbReference type="ARBA" id="ARBA00022691"/>
    </source>
</evidence>
<protein>
    <submittedName>
        <fullName evidence="5">Probable protein arginine N-methyltransferase 1</fullName>
    </submittedName>
</protein>
<dbReference type="Gene3D" id="3.40.50.150">
    <property type="entry name" value="Vaccinia Virus protein VP39"/>
    <property type="match status" value="1"/>
</dbReference>
<reference evidence="5 6" key="1">
    <citation type="submission" date="2024-02" db="EMBL/GenBank/DDBJ databases">
        <title>A chromosome-level genome assembly of Drosophila madeirensis, a fruit fly species endemic to Madeira island.</title>
        <authorList>
            <person name="Tomihara K."/>
            <person name="Llopart A."/>
            <person name="Yamamoto D."/>
        </authorList>
    </citation>
    <scope>NUCLEOTIDE SEQUENCE [LARGE SCALE GENOMIC DNA]</scope>
    <source>
        <strain evidence="5 6">RF1</strain>
    </source>
</reference>
<dbReference type="PANTHER" id="PTHR11006">
    <property type="entry name" value="PROTEIN ARGININE N-METHYLTRANSFERASE"/>
    <property type="match status" value="1"/>
</dbReference>
<dbReference type="InterPro" id="IPR025799">
    <property type="entry name" value="Arg_MeTrfase"/>
</dbReference>
<dbReference type="SUPFAM" id="SSF53335">
    <property type="entry name" value="S-adenosyl-L-methionine-dependent methyltransferases"/>
    <property type="match status" value="1"/>
</dbReference>
<evidence type="ECO:0000313" key="6">
    <source>
        <dbReference type="Proteomes" id="UP001500889"/>
    </source>
</evidence>
<accession>A0AAU9G3C2</accession>
<dbReference type="CDD" id="cd02440">
    <property type="entry name" value="AdoMet_MTases"/>
    <property type="match status" value="1"/>
</dbReference>
<keyword evidence="2" id="KW-0808">Transferase</keyword>
<keyword evidence="1" id="KW-0489">Methyltransferase</keyword>
<gene>
    <name evidence="5" type="ORF">DMAD_01919</name>
</gene>
<feature type="domain" description="Protein arginine N-methyltransferase" evidence="4">
    <location>
        <begin position="152"/>
        <end position="298"/>
    </location>
</feature>
<dbReference type="InterPro" id="IPR055135">
    <property type="entry name" value="PRMT_dom"/>
</dbReference>
<dbReference type="AlphaFoldDB" id="A0AAU9G3C2"/>
<dbReference type="Pfam" id="PF22528">
    <property type="entry name" value="PRMT_C"/>
    <property type="match status" value="1"/>
</dbReference>
<dbReference type="Gene3D" id="2.70.160.11">
    <property type="entry name" value="Hnrnp arginine n-methyltransferase1"/>
    <property type="match status" value="1"/>
</dbReference>
<dbReference type="GO" id="GO:0016274">
    <property type="term" value="F:protein-arginine N-methyltransferase activity"/>
    <property type="evidence" value="ECO:0007669"/>
    <property type="project" value="InterPro"/>
</dbReference>